<dbReference type="OrthoDB" id="4227485at2759"/>
<feature type="compositionally biased region" description="Basic and acidic residues" evidence="1">
    <location>
        <begin position="400"/>
        <end position="409"/>
    </location>
</feature>
<accession>A0A9P5AIS8</accession>
<feature type="region of interest" description="Disordered" evidence="1">
    <location>
        <begin position="385"/>
        <end position="426"/>
    </location>
</feature>
<dbReference type="InterPro" id="IPR022198">
    <property type="entry name" value="DUF3723"/>
</dbReference>
<dbReference type="EMBL" id="PVQB02000283">
    <property type="protein sequence ID" value="KAF4339512.1"/>
    <property type="molecule type" value="Genomic_DNA"/>
</dbReference>
<sequence length="426" mass="48986">MNFTATSQRIEQERRAKFCGTASVKVASLKFRNLDDNGIRESLAPNIEPLKRMFREERGCRQDDIKYHAKVTISPQALVAALDHTGLQRETLLDNNLPYPKLEIPPNNQIVCLQRYDRASAYAEVFEGGDKRWIVDLFSDDLSEELERFFVEEFEYQKAPDDGKFYRKIRSYQGLSGEKNAYFERLWLGQLSAVSKNRRDLFEQLKRHDEYLRAFDRLLDIPALFCGFRLTVIHQMICMRCEEPHLTYLKHILDTWRRICGEDPEVMRKIDEKTVETLQGTAPGACSHDNASLLAGPGPTISTEPLTRIPIEFKTRVRDGSLVVTDRIMVDPADPFVIQRIAEKYMRKQFCLFDVDYHNLIPKTCFEKVVANGTNTIVVMPFGDTDEGPMTLEEGNVASGRDDTGEHEAQGGIVQRHKKRSRITQN</sequence>
<keyword evidence="3" id="KW-1185">Reference proteome</keyword>
<protein>
    <submittedName>
        <fullName evidence="2">Uncharacterized protein</fullName>
    </submittedName>
</protein>
<reference evidence="2" key="2">
    <citation type="submission" date="2020-02" db="EMBL/GenBank/DDBJ databases">
        <title>Identification and distribution of gene clusters putatively required for synthesis of sphingolipid metabolism inhibitors in phylogenetically diverse species of the filamentous fungus Fusarium.</title>
        <authorList>
            <person name="Kim H.-S."/>
            <person name="Busman M."/>
            <person name="Brown D.W."/>
            <person name="Divon H."/>
            <person name="Uhlig S."/>
            <person name="Proctor R.H."/>
        </authorList>
    </citation>
    <scope>NUCLEOTIDE SEQUENCE</scope>
    <source>
        <strain evidence="2">NRRL 25174</strain>
    </source>
</reference>
<evidence type="ECO:0000256" key="1">
    <source>
        <dbReference type="SAM" id="MobiDB-lite"/>
    </source>
</evidence>
<feature type="compositionally biased region" description="Basic residues" evidence="1">
    <location>
        <begin position="415"/>
        <end position="426"/>
    </location>
</feature>
<comment type="caution">
    <text evidence="2">The sequence shown here is derived from an EMBL/GenBank/DDBJ whole genome shotgun (WGS) entry which is preliminary data.</text>
</comment>
<dbReference type="Proteomes" id="UP000730481">
    <property type="component" value="Unassembled WGS sequence"/>
</dbReference>
<proteinExistence type="predicted"/>
<dbReference type="AlphaFoldDB" id="A0A9P5AIS8"/>
<evidence type="ECO:0000313" key="2">
    <source>
        <dbReference type="EMBL" id="KAF4339512.1"/>
    </source>
</evidence>
<evidence type="ECO:0000313" key="3">
    <source>
        <dbReference type="Proteomes" id="UP000730481"/>
    </source>
</evidence>
<gene>
    <name evidence="2" type="ORF">FBEOM_6574</name>
</gene>
<dbReference type="Pfam" id="PF12520">
    <property type="entry name" value="DUF3723"/>
    <property type="match status" value="1"/>
</dbReference>
<reference evidence="2" key="1">
    <citation type="journal article" date="2017" name="Mycologia">
        <title>Fusarium algeriense, sp. nov., a novel toxigenic crown rot pathogen of durum wheat from Algeria is nested in the Fusarium burgessii species complex.</title>
        <authorList>
            <person name="Laraba I."/>
            <person name="Keddad A."/>
            <person name="Boureghda H."/>
            <person name="Abdallah N."/>
            <person name="Vaughan M.M."/>
            <person name="Proctor R.H."/>
            <person name="Busman M."/>
            <person name="O'Donnell K."/>
        </authorList>
    </citation>
    <scope>NUCLEOTIDE SEQUENCE</scope>
    <source>
        <strain evidence="2">NRRL 25174</strain>
    </source>
</reference>
<name>A0A9P5AIS8_9HYPO</name>
<organism evidence="2 3">
    <name type="scientific">Fusarium beomiforme</name>
    <dbReference type="NCBI Taxonomy" id="44412"/>
    <lineage>
        <taxon>Eukaryota</taxon>
        <taxon>Fungi</taxon>
        <taxon>Dikarya</taxon>
        <taxon>Ascomycota</taxon>
        <taxon>Pezizomycotina</taxon>
        <taxon>Sordariomycetes</taxon>
        <taxon>Hypocreomycetidae</taxon>
        <taxon>Hypocreales</taxon>
        <taxon>Nectriaceae</taxon>
        <taxon>Fusarium</taxon>
        <taxon>Fusarium burgessii species complex</taxon>
    </lineage>
</organism>